<gene>
    <name evidence="2" type="ORF">GCM10010191_67910</name>
</gene>
<organism evidence="2 3">
    <name type="scientific">Actinomadura vinacea</name>
    <dbReference type="NCBI Taxonomy" id="115336"/>
    <lineage>
        <taxon>Bacteria</taxon>
        <taxon>Bacillati</taxon>
        <taxon>Actinomycetota</taxon>
        <taxon>Actinomycetes</taxon>
        <taxon>Streptosporangiales</taxon>
        <taxon>Thermomonosporaceae</taxon>
        <taxon>Actinomadura</taxon>
    </lineage>
</organism>
<evidence type="ECO:0000256" key="1">
    <source>
        <dbReference type="SAM" id="Phobius"/>
    </source>
</evidence>
<keyword evidence="1" id="KW-0472">Membrane</keyword>
<sequence>MDNKVTATASRRWEPLEYDEQGEFWTARLQYPLPDRERVAGLETAVYGPTADACVRETVRQDRLWAEFPLRTGDSQRARARLHYLVGGGGMSVLVSAMVVGAALLAGSAAACVVAGRRPRYVGRHRAMF</sequence>
<feature type="transmembrane region" description="Helical" evidence="1">
    <location>
        <begin position="93"/>
        <end position="116"/>
    </location>
</feature>
<name>A0ABN3JX54_9ACTN</name>
<keyword evidence="1" id="KW-0812">Transmembrane</keyword>
<dbReference type="Proteomes" id="UP001501231">
    <property type="component" value="Unassembled WGS sequence"/>
</dbReference>
<keyword evidence="1" id="KW-1133">Transmembrane helix</keyword>
<dbReference type="RefSeq" id="WP_344594554.1">
    <property type="nucleotide sequence ID" value="NZ_BAAARW010000026.1"/>
</dbReference>
<evidence type="ECO:0000313" key="2">
    <source>
        <dbReference type="EMBL" id="GAA2442045.1"/>
    </source>
</evidence>
<proteinExistence type="predicted"/>
<evidence type="ECO:0000313" key="3">
    <source>
        <dbReference type="Proteomes" id="UP001501231"/>
    </source>
</evidence>
<dbReference type="EMBL" id="BAAARW010000026">
    <property type="protein sequence ID" value="GAA2442045.1"/>
    <property type="molecule type" value="Genomic_DNA"/>
</dbReference>
<comment type="caution">
    <text evidence="2">The sequence shown here is derived from an EMBL/GenBank/DDBJ whole genome shotgun (WGS) entry which is preliminary data.</text>
</comment>
<protein>
    <submittedName>
        <fullName evidence="2">Uncharacterized protein</fullName>
    </submittedName>
</protein>
<keyword evidence="3" id="KW-1185">Reference proteome</keyword>
<reference evidence="2 3" key="1">
    <citation type="journal article" date="2019" name="Int. J. Syst. Evol. Microbiol.">
        <title>The Global Catalogue of Microorganisms (GCM) 10K type strain sequencing project: providing services to taxonomists for standard genome sequencing and annotation.</title>
        <authorList>
            <consortium name="The Broad Institute Genomics Platform"/>
            <consortium name="The Broad Institute Genome Sequencing Center for Infectious Disease"/>
            <person name="Wu L."/>
            <person name="Ma J."/>
        </authorList>
    </citation>
    <scope>NUCLEOTIDE SEQUENCE [LARGE SCALE GENOMIC DNA]</scope>
    <source>
        <strain evidence="2 3">JCM 3325</strain>
    </source>
</reference>
<accession>A0ABN3JX54</accession>